<keyword evidence="4" id="KW-1133">Transmembrane helix</keyword>
<dbReference type="RefSeq" id="WP_260793649.1">
    <property type="nucleotide sequence ID" value="NZ_CP093313.1"/>
</dbReference>
<organism evidence="6 7">
    <name type="scientific">Occallatibacter riparius</name>
    <dbReference type="NCBI Taxonomy" id="1002689"/>
    <lineage>
        <taxon>Bacteria</taxon>
        <taxon>Pseudomonadati</taxon>
        <taxon>Acidobacteriota</taxon>
        <taxon>Terriglobia</taxon>
        <taxon>Terriglobales</taxon>
        <taxon>Acidobacteriaceae</taxon>
        <taxon>Occallatibacter</taxon>
    </lineage>
</organism>
<evidence type="ECO:0000256" key="2">
    <source>
        <dbReference type="ARBA" id="ARBA00022777"/>
    </source>
</evidence>
<dbReference type="PANTHER" id="PTHR24421">
    <property type="entry name" value="NITRATE/NITRITE SENSOR PROTEIN NARX-RELATED"/>
    <property type="match status" value="1"/>
</dbReference>
<dbReference type="Gene3D" id="3.30.565.10">
    <property type="entry name" value="Histidine kinase-like ATPase, C-terminal domain"/>
    <property type="match status" value="1"/>
</dbReference>
<protein>
    <submittedName>
        <fullName evidence="6">Histidine kinase</fullName>
    </submittedName>
</protein>
<sequence>MKMRAFVRRRIWIAVCLCIGAGTAVLWSPLIPRPLRVHAYLGQSAKGDTGEWTALGGTWEIADGAMRNDSDERGAKLLAGSTHWRNYSVEADITLLGQGDAGLLIRSSKEEAGVDAYSGYYTGIRTLDNSLVLGRAEHGWKEITKKVFAPEGIQAFQRYHLKVLAYGCEIVSAVSSRSHPIPESIHITDPSCVSSGRIGLRSYRSGGIWSNVVVRPAQREDLAAMLRNETDRGTRIPGNPPAANSAFIRTQSLLALPPSPKVQVQSIESLRLEYLAHDAAATIRGVVNLTSPMLFVEDSTGGVYVRPNGSLNLKVGDEVEVSGMVHSLDFGSVINDASVRVLWESIPMAPMAVSATQASTGKFEATFIEVQGRLSGKGRGPGNTLILHLEDGGQSFRALMNPGRGAYVFDRLKVNSMLNLRGVCVVDPLFTGNVTPFVLLLRSSDDVTVLSGPPWWSTGHVITLLSALLLTILAGAFIYHRVQNWRLRAILGERERLAHEMHDTLAQSFAGIGFQLQAIQNGLPAQESTLHKQLEFASNLVHHSHEEARRSIAMLRTEALESEDLLSALDRNARSLVEGGSIRVVSESSGEPRAIPLRIADAFFRVGMESIANSIRHASPSELRIRILYGENTACLRIEDDGCGFVPGDGLKGFGIRGMRLRAQGVSANFRLHSTPGEGTRVEVEAPLPPRLTFSTMPKLLWKFLMEFWNGVQSSKLSNSHSYRG</sequence>
<reference evidence="6" key="1">
    <citation type="submission" date="2021-04" db="EMBL/GenBank/DDBJ databases">
        <title>Phylogenetic analysis of Acidobacteriaceae.</title>
        <authorList>
            <person name="Qiu L."/>
            <person name="Zhang Q."/>
        </authorList>
    </citation>
    <scope>NUCLEOTIDE SEQUENCE</scope>
    <source>
        <strain evidence="6">DSM 25168</strain>
    </source>
</reference>
<dbReference type="SUPFAM" id="SSF55874">
    <property type="entry name" value="ATPase domain of HSP90 chaperone/DNA topoisomerase II/histidine kinase"/>
    <property type="match status" value="1"/>
</dbReference>
<dbReference type="InterPro" id="IPR003594">
    <property type="entry name" value="HATPase_dom"/>
</dbReference>
<dbReference type="Pfam" id="PF07730">
    <property type="entry name" value="HisKA_3"/>
    <property type="match status" value="1"/>
</dbReference>
<feature type="domain" description="Histidine kinase/HSP90-like ATPase" evidence="5">
    <location>
        <begin position="598"/>
        <end position="690"/>
    </location>
</feature>
<dbReference type="EMBL" id="CP093313">
    <property type="protein sequence ID" value="UWZ84145.1"/>
    <property type="molecule type" value="Genomic_DNA"/>
</dbReference>
<dbReference type="GO" id="GO:0000155">
    <property type="term" value="F:phosphorelay sensor kinase activity"/>
    <property type="evidence" value="ECO:0007669"/>
    <property type="project" value="InterPro"/>
</dbReference>
<dbReference type="AlphaFoldDB" id="A0A9J7BNQ3"/>
<proteinExistence type="predicted"/>
<evidence type="ECO:0000256" key="1">
    <source>
        <dbReference type="ARBA" id="ARBA00022679"/>
    </source>
</evidence>
<dbReference type="CDD" id="cd16917">
    <property type="entry name" value="HATPase_UhpB-NarQ-NarX-like"/>
    <property type="match status" value="1"/>
</dbReference>
<keyword evidence="2 6" id="KW-0418">Kinase</keyword>
<evidence type="ECO:0000313" key="6">
    <source>
        <dbReference type="EMBL" id="UWZ84145.1"/>
    </source>
</evidence>
<accession>A0A9J7BNQ3</accession>
<keyword evidence="4" id="KW-0472">Membrane</keyword>
<keyword evidence="4" id="KW-0812">Transmembrane</keyword>
<dbReference type="Gene3D" id="1.20.5.1930">
    <property type="match status" value="1"/>
</dbReference>
<evidence type="ECO:0000256" key="3">
    <source>
        <dbReference type="ARBA" id="ARBA00023012"/>
    </source>
</evidence>
<keyword evidence="3" id="KW-0902">Two-component regulatory system</keyword>
<dbReference type="GO" id="GO:0016020">
    <property type="term" value="C:membrane"/>
    <property type="evidence" value="ECO:0007669"/>
    <property type="project" value="InterPro"/>
</dbReference>
<gene>
    <name evidence="6" type="ORF">MOP44_26765</name>
</gene>
<dbReference type="Proteomes" id="UP001059380">
    <property type="component" value="Chromosome"/>
</dbReference>
<evidence type="ECO:0000313" key="7">
    <source>
        <dbReference type="Proteomes" id="UP001059380"/>
    </source>
</evidence>
<dbReference type="SMART" id="SM00387">
    <property type="entry name" value="HATPase_c"/>
    <property type="match status" value="1"/>
</dbReference>
<feature type="transmembrane region" description="Helical" evidence="4">
    <location>
        <begin position="455"/>
        <end position="479"/>
    </location>
</feature>
<dbReference type="PANTHER" id="PTHR24421:SF62">
    <property type="entry name" value="SENSORY TRANSDUCTION HISTIDINE KINASE"/>
    <property type="match status" value="1"/>
</dbReference>
<keyword evidence="1" id="KW-0808">Transferase</keyword>
<dbReference type="Gene3D" id="2.60.120.560">
    <property type="entry name" value="Exo-inulinase, domain 1"/>
    <property type="match status" value="1"/>
</dbReference>
<name>A0A9J7BNQ3_9BACT</name>
<evidence type="ECO:0000256" key="4">
    <source>
        <dbReference type="SAM" id="Phobius"/>
    </source>
</evidence>
<dbReference type="GO" id="GO:0046983">
    <property type="term" value="F:protein dimerization activity"/>
    <property type="evidence" value="ECO:0007669"/>
    <property type="project" value="InterPro"/>
</dbReference>
<keyword evidence="7" id="KW-1185">Reference proteome</keyword>
<evidence type="ECO:0000259" key="5">
    <source>
        <dbReference type="SMART" id="SM00387"/>
    </source>
</evidence>
<dbReference type="InterPro" id="IPR050482">
    <property type="entry name" value="Sensor_HK_TwoCompSys"/>
</dbReference>
<dbReference type="KEGG" id="orp:MOP44_26765"/>
<dbReference type="InterPro" id="IPR011712">
    <property type="entry name" value="Sig_transdc_His_kin_sub3_dim/P"/>
</dbReference>
<dbReference type="Pfam" id="PF02518">
    <property type="entry name" value="HATPase_c"/>
    <property type="match status" value="1"/>
</dbReference>
<dbReference type="InterPro" id="IPR036890">
    <property type="entry name" value="HATPase_C_sf"/>
</dbReference>